<dbReference type="FunFam" id="2.60.120.260:FF:000012">
    <property type="entry name" value="F-box only protein 2"/>
    <property type="match status" value="1"/>
</dbReference>
<dbReference type="GO" id="GO:0006516">
    <property type="term" value="P:glycoprotein catabolic process"/>
    <property type="evidence" value="ECO:0007669"/>
    <property type="project" value="TreeGrafter"/>
</dbReference>
<dbReference type="GO" id="GO:0036503">
    <property type="term" value="P:ERAD pathway"/>
    <property type="evidence" value="ECO:0007669"/>
    <property type="project" value="TreeGrafter"/>
</dbReference>
<dbReference type="InterPro" id="IPR036047">
    <property type="entry name" value="F-box-like_dom_sf"/>
</dbReference>
<dbReference type="InterPro" id="IPR008979">
    <property type="entry name" value="Galactose-bd-like_sf"/>
</dbReference>
<evidence type="ECO:0000259" key="2">
    <source>
        <dbReference type="PROSITE" id="PS51114"/>
    </source>
</evidence>
<dbReference type="FunFam" id="1.20.1280.50:FF:000002">
    <property type="entry name" value="F-box only protein 44"/>
    <property type="match status" value="1"/>
</dbReference>
<dbReference type="PROSITE" id="PS51114">
    <property type="entry name" value="FBA"/>
    <property type="match status" value="1"/>
</dbReference>
<dbReference type="Pfam" id="PF04300">
    <property type="entry name" value="FBA"/>
    <property type="match status" value="1"/>
</dbReference>
<dbReference type="EMBL" id="GEFM01006434">
    <property type="protein sequence ID" value="JAP69362.1"/>
    <property type="molecule type" value="mRNA"/>
</dbReference>
<evidence type="ECO:0000313" key="3">
    <source>
        <dbReference type="EMBL" id="JAP69362.1"/>
    </source>
</evidence>
<protein>
    <submittedName>
        <fullName evidence="3">Putative a receptor for ubiquitination targets</fullName>
    </submittedName>
</protein>
<dbReference type="InterPro" id="IPR007397">
    <property type="entry name" value="F-box-assoc_dom"/>
</dbReference>
<dbReference type="InterPro" id="IPR039752">
    <property type="entry name" value="F-box_only"/>
</dbReference>
<dbReference type="Gene3D" id="1.20.1280.50">
    <property type="match status" value="1"/>
</dbReference>
<accession>A0A131XSQ2</accession>
<sequence>MGKFIASPLTDPPSEDHREPFPILSLPEQLVEYILSFVPAECVVRDCPFVCEQFRRIVDSNAFWKMKCERDGKVIPSFQLDPLPKRYYRMIYLENPYGRNLLRNSQGDCREGEFAHWEVTTEMGDGWRVESFPVGADSLPLESQSCFATSFGPCIKEQVIDLVREGVACEILDTFKPPIEISEWYAARIDCGGVYHLMVELIDIVHDQVAIFDTGEITTPQWMGRRWKQVKHTFFDYPSGVRYVRFAHLGRDTQFWAGHYGAKMAAGVVRIAAEQTPPCPATTKGRLEAAGNRTLWQCNTRRFPMAGQQ</sequence>
<dbReference type="GO" id="GO:0019005">
    <property type="term" value="C:SCF ubiquitin ligase complex"/>
    <property type="evidence" value="ECO:0007669"/>
    <property type="project" value="TreeGrafter"/>
</dbReference>
<name>A0A131XSQ2_IXORI</name>
<dbReference type="PROSITE" id="PS50181">
    <property type="entry name" value="FBOX"/>
    <property type="match status" value="1"/>
</dbReference>
<reference evidence="3" key="1">
    <citation type="submission" date="2016-02" db="EMBL/GenBank/DDBJ databases">
        <title>RNAseq analyses of the midgut from blood- or serum-fed Ixodes ricinus ticks.</title>
        <authorList>
            <person name="Perner J."/>
            <person name="Provaznik J."/>
            <person name="Schrenkova J."/>
            <person name="Urbanova V."/>
            <person name="Ribeiro J.M."/>
            <person name="Kopacek P."/>
        </authorList>
    </citation>
    <scope>NUCLEOTIDE SEQUENCE</scope>
    <source>
        <tissue evidence="3">Gut</tissue>
    </source>
</reference>
<feature type="domain" description="FBA" evidence="2">
    <location>
        <begin position="91"/>
        <end position="273"/>
    </location>
</feature>
<dbReference type="SUPFAM" id="SSF81383">
    <property type="entry name" value="F-box domain"/>
    <property type="match status" value="1"/>
</dbReference>
<dbReference type="Pfam" id="PF12937">
    <property type="entry name" value="F-box-like"/>
    <property type="match status" value="1"/>
</dbReference>
<evidence type="ECO:0000259" key="1">
    <source>
        <dbReference type="PROSITE" id="PS50181"/>
    </source>
</evidence>
<keyword evidence="3" id="KW-0675">Receptor</keyword>
<dbReference type="GO" id="GO:0061630">
    <property type="term" value="F:ubiquitin protein ligase activity"/>
    <property type="evidence" value="ECO:0007669"/>
    <property type="project" value="TreeGrafter"/>
</dbReference>
<dbReference type="InterPro" id="IPR001810">
    <property type="entry name" value="F-box_dom"/>
</dbReference>
<proteinExistence type="evidence at transcript level"/>
<feature type="domain" description="F-box" evidence="1">
    <location>
        <begin position="20"/>
        <end position="67"/>
    </location>
</feature>
<dbReference type="AlphaFoldDB" id="A0A131XSQ2"/>
<dbReference type="PANTHER" id="PTHR12125:SF5">
    <property type="entry name" value="F-BOX DOMAIN-CONTAINING PROTEIN"/>
    <property type="match status" value="1"/>
</dbReference>
<dbReference type="Gene3D" id="2.60.120.260">
    <property type="entry name" value="Galactose-binding domain-like"/>
    <property type="match status" value="1"/>
</dbReference>
<organism evidence="3">
    <name type="scientific">Ixodes ricinus</name>
    <name type="common">Common tick</name>
    <name type="synonym">Acarus ricinus</name>
    <dbReference type="NCBI Taxonomy" id="34613"/>
    <lineage>
        <taxon>Eukaryota</taxon>
        <taxon>Metazoa</taxon>
        <taxon>Ecdysozoa</taxon>
        <taxon>Arthropoda</taxon>
        <taxon>Chelicerata</taxon>
        <taxon>Arachnida</taxon>
        <taxon>Acari</taxon>
        <taxon>Parasitiformes</taxon>
        <taxon>Ixodida</taxon>
        <taxon>Ixodoidea</taxon>
        <taxon>Ixodidae</taxon>
        <taxon>Ixodinae</taxon>
        <taxon>Ixodes</taxon>
    </lineage>
</organism>
<dbReference type="SMART" id="SM01198">
    <property type="entry name" value="FBA"/>
    <property type="match status" value="1"/>
</dbReference>
<dbReference type="GO" id="GO:0031146">
    <property type="term" value="P:SCF-dependent proteasomal ubiquitin-dependent protein catabolic process"/>
    <property type="evidence" value="ECO:0007669"/>
    <property type="project" value="TreeGrafter"/>
</dbReference>
<dbReference type="PANTHER" id="PTHR12125">
    <property type="entry name" value="F-BOX ONLY PROTEIN 6-LIKE PROTEIN"/>
    <property type="match status" value="1"/>
</dbReference>
<dbReference type="SUPFAM" id="SSF49785">
    <property type="entry name" value="Galactose-binding domain-like"/>
    <property type="match status" value="1"/>
</dbReference>
<dbReference type="GO" id="GO:0005737">
    <property type="term" value="C:cytoplasm"/>
    <property type="evidence" value="ECO:0007669"/>
    <property type="project" value="UniProtKB-ARBA"/>
</dbReference>